<evidence type="ECO:0000259" key="6">
    <source>
        <dbReference type="PROSITE" id="PS50949"/>
    </source>
</evidence>
<dbReference type="InterPro" id="IPR036390">
    <property type="entry name" value="WH_DNA-bd_sf"/>
</dbReference>
<dbReference type="SMART" id="SM00345">
    <property type="entry name" value="HTH_GNTR"/>
    <property type="match status" value="1"/>
</dbReference>
<dbReference type="PANTHER" id="PTHR46577">
    <property type="entry name" value="HTH-TYPE TRANSCRIPTIONAL REGULATORY PROTEIN GABR"/>
    <property type="match status" value="1"/>
</dbReference>
<keyword evidence="7" id="KW-0808">Transferase</keyword>
<name>A0ABT4M1F8_9BURK</name>
<dbReference type="RefSeq" id="WP_269357011.1">
    <property type="nucleotide sequence ID" value="NZ_JAPWHE010000002.1"/>
</dbReference>
<evidence type="ECO:0000256" key="5">
    <source>
        <dbReference type="ARBA" id="ARBA00023163"/>
    </source>
</evidence>
<keyword evidence="3" id="KW-0805">Transcription regulation</keyword>
<keyword evidence="4" id="KW-0238">DNA-binding</keyword>
<dbReference type="Gene3D" id="1.10.10.10">
    <property type="entry name" value="Winged helix-like DNA-binding domain superfamily/Winged helix DNA-binding domain"/>
    <property type="match status" value="1"/>
</dbReference>
<proteinExistence type="inferred from homology"/>
<dbReference type="EMBL" id="JAPWHE010000002">
    <property type="protein sequence ID" value="MCZ4329157.1"/>
    <property type="molecule type" value="Genomic_DNA"/>
</dbReference>
<evidence type="ECO:0000256" key="2">
    <source>
        <dbReference type="ARBA" id="ARBA00022898"/>
    </source>
</evidence>
<dbReference type="InterPro" id="IPR015421">
    <property type="entry name" value="PyrdxlP-dep_Trfase_major"/>
</dbReference>
<comment type="similarity">
    <text evidence="1">In the C-terminal section; belongs to the class-I pyridoxal-phosphate-dependent aminotransferase family.</text>
</comment>
<dbReference type="Proteomes" id="UP001068379">
    <property type="component" value="Unassembled WGS sequence"/>
</dbReference>
<dbReference type="GO" id="GO:0008483">
    <property type="term" value="F:transaminase activity"/>
    <property type="evidence" value="ECO:0007669"/>
    <property type="project" value="UniProtKB-KW"/>
</dbReference>
<keyword evidence="7" id="KW-0032">Aminotransferase</keyword>
<dbReference type="SUPFAM" id="SSF46785">
    <property type="entry name" value="Winged helix' DNA-binding domain"/>
    <property type="match status" value="1"/>
</dbReference>
<dbReference type="PANTHER" id="PTHR46577:SF2">
    <property type="entry name" value="TRANSCRIPTIONAL REGULATORY PROTEIN"/>
    <property type="match status" value="1"/>
</dbReference>
<dbReference type="InterPro" id="IPR051446">
    <property type="entry name" value="HTH_trans_reg/aminotransferase"/>
</dbReference>
<accession>A0ABT4M1F8</accession>
<protein>
    <submittedName>
        <fullName evidence="7">PLP-dependent aminotransferase family protein</fullName>
    </submittedName>
</protein>
<feature type="domain" description="HTH gntR-type" evidence="6">
    <location>
        <begin position="14"/>
        <end position="82"/>
    </location>
</feature>
<dbReference type="CDD" id="cd00609">
    <property type="entry name" value="AAT_like"/>
    <property type="match status" value="1"/>
</dbReference>
<dbReference type="PROSITE" id="PS50949">
    <property type="entry name" value="HTH_GNTR"/>
    <property type="match status" value="1"/>
</dbReference>
<dbReference type="Gene3D" id="3.40.640.10">
    <property type="entry name" value="Type I PLP-dependent aspartate aminotransferase-like (Major domain)"/>
    <property type="match status" value="1"/>
</dbReference>
<evidence type="ECO:0000313" key="7">
    <source>
        <dbReference type="EMBL" id="MCZ4329157.1"/>
    </source>
</evidence>
<sequence length="472" mass="51937">MILFEPDRRRKAAPTLVDQTVAALEDAISARVLRPGMALPSIREFARNHGLSTFTVMAAYNRLVARGLLQSRPGANFRVSQRKQASPAPVPEWVAPRIGASWLLADVFADHSISIKAGCGWLPPDWHDTAGLPQALRQLSRIPISQMASYGHPLGYRPLREHIANRLLEHGLDVGPDQILLTHGATQALDIVVRTLLRPGDHVAVEAPCYANLLQILALNRITVHAIPRTAEGIHEATLDDLARRHPIRAMFVTTVLQNPTGASFTMAGAFRLLQLAERHAFLVVEDDMSRDLLPEPAPMLAALAGPSRVLYVSGFSKSVTPSIRVGYLACAKPLADPCARTKMSLGLTSSEVMERAVHHVLRDGRHGTYLRGIRERLRRAHDQVAASMRAHGFEIWGEPGAGLFLWARPTSPRLAGDGMIELAARALKAGIWLAPGSYFDPDGKETGWLRFNVAYSDDPRLWRFFQQTSAQ</sequence>
<dbReference type="InterPro" id="IPR000524">
    <property type="entry name" value="Tscrpt_reg_HTH_GntR"/>
</dbReference>
<dbReference type="CDD" id="cd07377">
    <property type="entry name" value="WHTH_GntR"/>
    <property type="match status" value="1"/>
</dbReference>
<dbReference type="InterPro" id="IPR036388">
    <property type="entry name" value="WH-like_DNA-bd_sf"/>
</dbReference>
<dbReference type="Pfam" id="PF00392">
    <property type="entry name" value="GntR"/>
    <property type="match status" value="1"/>
</dbReference>
<dbReference type="InterPro" id="IPR015424">
    <property type="entry name" value="PyrdxlP-dep_Trfase"/>
</dbReference>
<evidence type="ECO:0000313" key="8">
    <source>
        <dbReference type="Proteomes" id="UP001068379"/>
    </source>
</evidence>
<dbReference type="Pfam" id="PF00155">
    <property type="entry name" value="Aminotran_1_2"/>
    <property type="match status" value="1"/>
</dbReference>
<keyword evidence="8" id="KW-1185">Reference proteome</keyword>
<comment type="caution">
    <text evidence="7">The sequence shown here is derived from an EMBL/GenBank/DDBJ whole genome shotgun (WGS) entry which is preliminary data.</text>
</comment>
<keyword evidence="2" id="KW-0663">Pyridoxal phosphate</keyword>
<evidence type="ECO:0000256" key="4">
    <source>
        <dbReference type="ARBA" id="ARBA00023125"/>
    </source>
</evidence>
<dbReference type="SUPFAM" id="SSF53383">
    <property type="entry name" value="PLP-dependent transferases"/>
    <property type="match status" value="1"/>
</dbReference>
<evidence type="ECO:0000256" key="1">
    <source>
        <dbReference type="ARBA" id="ARBA00005384"/>
    </source>
</evidence>
<gene>
    <name evidence="7" type="ORF">O4H32_04185</name>
</gene>
<organism evidence="7 8">
    <name type="scientific">Castellaniella denitrificans</name>
    <dbReference type="NCBI Taxonomy" id="56119"/>
    <lineage>
        <taxon>Bacteria</taxon>
        <taxon>Pseudomonadati</taxon>
        <taxon>Pseudomonadota</taxon>
        <taxon>Betaproteobacteria</taxon>
        <taxon>Burkholderiales</taxon>
        <taxon>Alcaligenaceae</taxon>
        <taxon>Castellaniella</taxon>
    </lineage>
</organism>
<keyword evidence="5" id="KW-0804">Transcription</keyword>
<reference evidence="7" key="1">
    <citation type="submission" date="2022-12" db="EMBL/GenBank/DDBJ databases">
        <title>Bacterial isolates from different developmental stages of Nematostella vectensis.</title>
        <authorList>
            <person name="Fraune S."/>
        </authorList>
    </citation>
    <scope>NUCLEOTIDE SEQUENCE</scope>
    <source>
        <strain evidence="7">G21619-S1</strain>
    </source>
</reference>
<evidence type="ECO:0000256" key="3">
    <source>
        <dbReference type="ARBA" id="ARBA00023015"/>
    </source>
</evidence>
<dbReference type="InterPro" id="IPR004839">
    <property type="entry name" value="Aminotransferase_I/II_large"/>
</dbReference>